<sequence>MWASGTKATPVVVPTSSLYFQNTGAVGYDYALGDFIRDNAAGTTKIQMYARLYAAGTQHQMSWRKGGETNAILLVRRDAGNENRDYIFSWWVDVSSDRKIDYKVTTGTMNNLDVVILGGLKDV</sequence>
<organism evidence="1">
    <name type="scientific">marine sediment metagenome</name>
    <dbReference type="NCBI Taxonomy" id="412755"/>
    <lineage>
        <taxon>unclassified sequences</taxon>
        <taxon>metagenomes</taxon>
        <taxon>ecological metagenomes</taxon>
    </lineage>
</organism>
<dbReference type="AlphaFoldDB" id="A0A0F9I304"/>
<accession>A0A0F9I304</accession>
<comment type="caution">
    <text evidence="1">The sequence shown here is derived from an EMBL/GenBank/DDBJ whole genome shotgun (WGS) entry which is preliminary data.</text>
</comment>
<name>A0A0F9I304_9ZZZZ</name>
<dbReference type="EMBL" id="LAZR01013431">
    <property type="protein sequence ID" value="KKM21991.1"/>
    <property type="molecule type" value="Genomic_DNA"/>
</dbReference>
<protein>
    <submittedName>
        <fullName evidence="1">Uncharacterized protein</fullName>
    </submittedName>
</protein>
<gene>
    <name evidence="1" type="ORF">LCGC14_1629910</name>
</gene>
<reference evidence="1" key="1">
    <citation type="journal article" date="2015" name="Nature">
        <title>Complex archaea that bridge the gap between prokaryotes and eukaryotes.</title>
        <authorList>
            <person name="Spang A."/>
            <person name="Saw J.H."/>
            <person name="Jorgensen S.L."/>
            <person name="Zaremba-Niedzwiedzka K."/>
            <person name="Martijn J."/>
            <person name="Lind A.E."/>
            <person name="van Eijk R."/>
            <person name="Schleper C."/>
            <person name="Guy L."/>
            <person name="Ettema T.J."/>
        </authorList>
    </citation>
    <scope>NUCLEOTIDE SEQUENCE</scope>
</reference>
<proteinExistence type="predicted"/>
<evidence type="ECO:0000313" key="1">
    <source>
        <dbReference type="EMBL" id="KKM21991.1"/>
    </source>
</evidence>